<proteinExistence type="predicted"/>
<evidence type="ECO:0000313" key="2">
    <source>
        <dbReference type="EMBL" id="PPQ76171.1"/>
    </source>
</evidence>
<gene>
    <name evidence="2" type="ORF">CVT24_006597</name>
</gene>
<sequence>MDSQDSHWRGAASPQSHAISASATITGLGLDDEVRRLSKYRKHLRWWIISCVVFLISAPILSIMLGLNLHTRDFEYKKKPSVSFEGRTLLMQARLISADPALGTLTLDWNILGEKGVGVCYRESGVEDPVVVAKRRNLTACTDVQIFFDTNLLRSNDHIASRSNDPPTRPIFRFNATSFALNDVRGNTPMFRTELALFSTLDKQSSLIYYPFDEYSAEIFMFAQDVETNQTVGVDLDKARGIAVGFSTNVEPRTDVFVPGGMLNVLISLRRANLVRAYSIVATLAIWLITLILLLVMLTSVFFGFRQKGEVLVIPVATLFAFTQLRQSMPGAPPGFGDIVDFVGLLPCLALLSLSAALTLGAFILSDPTETPKKLSWQLIYEAFPQLDRKKPRKVLDNIERSKK</sequence>
<dbReference type="InterPro" id="IPR027948">
    <property type="entry name" value="DUF4436"/>
</dbReference>
<accession>A0A409WCG0</accession>
<keyword evidence="1" id="KW-0472">Membrane</keyword>
<dbReference type="OrthoDB" id="2923771at2759"/>
<name>A0A409WCG0_9AGAR</name>
<dbReference type="Proteomes" id="UP000284842">
    <property type="component" value="Unassembled WGS sequence"/>
</dbReference>
<dbReference type="Pfam" id="PF14494">
    <property type="entry name" value="DUF4436"/>
    <property type="match status" value="1"/>
</dbReference>
<dbReference type="EMBL" id="NHTK01005601">
    <property type="protein sequence ID" value="PPQ76171.1"/>
    <property type="molecule type" value="Genomic_DNA"/>
</dbReference>
<comment type="caution">
    <text evidence="2">The sequence shown here is derived from an EMBL/GenBank/DDBJ whole genome shotgun (WGS) entry which is preliminary data.</text>
</comment>
<reference evidence="2 3" key="1">
    <citation type="journal article" date="2018" name="Evol. Lett.">
        <title>Horizontal gene cluster transfer increased hallucinogenic mushroom diversity.</title>
        <authorList>
            <person name="Reynolds H.T."/>
            <person name="Vijayakumar V."/>
            <person name="Gluck-Thaler E."/>
            <person name="Korotkin H.B."/>
            <person name="Matheny P.B."/>
            <person name="Slot J.C."/>
        </authorList>
    </citation>
    <scope>NUCLEOTIDE SEQUENCE [LARGE SCALE GENOMIC DNA]</scope>
    <source>
        <strain evidence="2 3">2629</strain>
    </source>
</reference>
<evidence type="ECO:0000313" key="3">
    <source>
        <dbReference type="Proteomes" id="UP000284842"/>
    </source>
</evidence>
<feature type="transmembrane region" description="Helical" evidence="1">
    <location>
        <begin position="277"/>
        <end position="305"/>
    </location>
</feature>
<dbReference type="STRING" id="181874.A0A409WCG0"/>
<keyword evidence="1" id="KW-0812">Transmembrane</keyword>
<keyword evidence="3" id="KW-1185">Reference proteome</keyword>
<protein>
    <submittedName>
        <fullName evidence="2">Uncharacterized protein</fullName>
    </submittedName>
</protein>
<keyword evidence="1" id="KW-1133">Transmembrane helix</keyword>
<dbReference type="InParanoid" id="A0A409WCG0"/>
<organism evidence="2 3">
    <name type="scientific">Panaeolus cyanescens</name>
    <dbReference type="NCBI Taxonomy" id="181874"/>
    <lineage>
        <taxon>Eukaryota</taxon>
        <taxon>Fungi</taxon>
        <taxon>Dikarya</taxon>
        <taxon>Basidiomycota</taxon>
        <taxon>Agaricomycotina</taxon>
        <taxon>Agaricomycetes</taxon>
        <taxon>Agaricomycetidae</taxon>
        <taxon>Agaricales</taxon>
        <taxon>Agaricineae</taxon>
        <taxon>Galeropsidaceae</taxon>
        <taxon>Panaeolus</taxon>
    </lineage>
</organism>
<feature type="transmembrane region" description="Helical" evidence="1">
    <location>
        <begin position="46"/>
        <end position="69"/>
    </location>
</feature>
<feature type="transmembrane region" description="Helical" evidence="1">
    <location>
        <begin position="342"/>
        <end position="365"/>
    </location>
</feature>
<evidence type="ECO:0000256" key="1">
    <source>
        <dbReference type="SAM" id="Phobius"/>
    </source>
</evidence>
<dbReference type="AlphaFoldDB" id="A0A409WCG0"/>